<dbReference type="PANTHER" id="PTHR23270">
    <property type="entry name" value="PROGRAMMED CELL DEATH PROTEIN 11 PRE-RRNA PROCESSING PROTEIN RRP5"/>
    <property type="match status" value="1"/>
</dbReference>
<evidence type="ECO:0000313" key="5">
    <source>
        <dbReference type="Proteomes" id="UP001158576"/>
    </source>
</evidence>
<feature type="region of interest" description="Disordered" evidence="2">
    <location>
        <begin position="1"/>
        <end position="72"/>
    </location>
</feature>
<dbReference type="SUPFAM" id="SSF48452">
    <property type="entry name" value="TPR-like"/>
    <property type="match status" value="2"/>
</dbReference>
<dbReference type="Pfam" id="PF14559">
    <property type="entry name" value="TPR_19"/>
    <property type="match status" value="1"/>
</dbReference>
<feature type="domain" description="S1 motif" evidence="3">
    <location>
        <begin position="435"/>
        <end position="505"/>
    </location>
</feature>
<name>A0ABN7T1E9_OIKDI</name>
<dbReference type="Pfam" id="PF00575">
    <property type="entry name" value="S1"/>
    <property type="match status" value="3"/>
</dbReference>
<dbReference type="PROSITE" id="PS50005">
    <property type="entry name" value="TPR"/>
    <property type="match status" value="1"/>
</dbReference>
<proteinExistence type="predicted"/>
<evidence type="ECO:0000256" key="1">
    <source>
        <dbReference type="PROSITE-ProRule" id="PRU00339"/>
    </source>
</evidence>
<dbReference type="Proteomes" id="UP001158576">
    <property type="component" value="Chromosome 2"/>
</dbReference>
<feature type="compositionally biased region" description="Basic and acidic residues" evidence="2">
    <location>
        <begin position="1154"/>
        <end position="1168"/>
    </location>
</feature>
<feature type="domain" description="S1 motif" evidence="3">
    <location>
        <begin position="526"/>
        <end position="600"/>
    </location>
</feature>
<protein>
    <submittedName>
        <fullName evidence="4">Oidioi.mRNA.OKI2018_I69.chr2.g4656.t1.cds</fullName>
    </submittedName>
</protein>
<dbReference type="InterPro" id="IPR045209">
    <property type="entry name" value="Rrp5"/>
</dbReference>
<feature type="domain" description="S1 motif" evidence="3">
    <location>
        <begin position="714"/>
        <end position="783"/>
    </location>
</feature>
<feature type="compositionally biased region" description="Basic residues" evidence="2">
    <location>
        <begin position="57"/>
        <end position="66"/>
    </location>
</feature>
<evidence type="ECO:0000259" key="3">
    <source>
        <dbReference type="PROSITE" id="PS50126"/>
    </source>
</evidence>
<keyword evidence="5" id="KW-1185">Reference proteome</keyword>
<dbReference type="InterPro" id="IPR019734">
    <property type="entry name" value="TPR_rpt"/>
</dbReference>
<keyword evidence="1" id="KW-0802">TPR repeat</keyword>
<gene>
    <name evidence="4" type="ORF">OKIOD_LOCUS13421</name>
</gene>
<reference evidence="4 5" key="1">
    <citation type="submission" date="2021-04" db="EMBL/GenBank/DDBJ databases">
        <authorList>
            <person name="Bliznina A."/>
        </authorList>
    </citation>
    <scope>NUCLEOTIDE SEQUENCE [LARGE SCALE GENOMIC DNA]</scope>
</reference>
<dbReference type="PROSITE" id="PS50126">
    <property type="entry name" value="S1"/>
    <property type="match status" value="4"/>
</dbReference>
<dbReference type="SUPFAM" id="SSF50249">
    <property type="entry name" value="Nucleic acid-binding proteins"/>
    <property type="match status" value="5"/>
</dbReference>
<sequence>MPTQGMASKLFPRGGSLVSKGQKDKKIMKKVRKQVGKKPDLFSQQSKKTLKKVGEAHKKKMKKKKKVQDEDEEAEEEIEKLPKNAICISTKLANRNAKALCFVRTIDELGMSVVYPGGATGYVKLDQVSDKVTDLMSKDVAVELEKMYSIGEAVLTSLSVKRKKSKLHLSLKPKFINANLRVDKLSKGQNLAGTVTSEEDTGFIIDLGLEESKGFISTENAEGANLVLGKTSVFFVEEILLDGRQIVLSTQSSGPIGKISDIDSVLPGAVVNFQIKQKNRQGFGGKVESFNATMHHSQSATPFSCNENEEEKIQARVIYVDHEFKRICLANSVGYMTLNEEKAADRDGEVVKGKVKLAAGGGVILEFGENGELGWCPRHNLSENRVDDLLSHFPVGKEVKARIIGHMTGEQLHLLTFRESVVEAEFFRYDSFSATQIVLGKVCKVNDAGWVTLQLAPHLYGQITPNHTGNSRMSKENLEKKYKLGSSHRVMVLDKSSDRVFLTAKTSILKTKGLKRFTDLDEIEVGDISLGTIVNVHTTSVVVQFFNNIRAYVPISQLSHEFIKETKENFQTGQVVRCRVLEVSAERENQLVGSLVLEEKKEKKKETKSSEKSSLIGSEITVKIDDEQPPNMITGTTEDGTKVTLSKNDLALDPLVASSFYDLIRTKKEQLEKVVVETKLRDNVKGSKIQVVKAASTRGWTHRCGSKLDDLEEGKLLLGQVVKSTEYGFQLQFGGRVRGFLSRSNMVERFIPHHDEAAAIGDTILAKVIQVNPEKKRFLVTTKENEMTDLPEYFSESVIFESYQSELNDFMEYAGMNIRFGDAVLCKYVVKCEYERAAGDANPLVEFIGQAKGFTARMVGGAEKDGTTTTALAKFVGFGEKNELLFVKSKLKKQDKTTLIHDGPFLRALNFNGHPAISFSRPSLLCRTEQMRLFTDVEFTSKSEVNGIHFGTVKEIKSESPSEKSEKKGKAWGATSEDLKEGDILDGIVFGISFKGVLVCVGRECVVNVPFGKVTPYFMPKDKSAEICKKYFKKGKPVKVQISVRSKKSLQASMVGDYIDAKMENLTISTKRKKEIEQTEEKSEAPRKAIKLDLQETKEKIKEEPKSLLDAAEMDLDFDDTVAKEVERRSKKPQTTEEPQENTSKALSLEEMEDKAREAEREMEKSKLPEDVSGWERAIVAAPNNSEIWLRYSAFHIASGEIEKSRMVMDRALKTIHFREEDDRLNIWKARLNLEALYGDKESLQNQFNEAKKCNDERKVYHAVIGIQLDSSKYSSAIPILREAVKKYPEDVELWAKLGRCQIEAGNPEKATVTLQRALQANKAKTHVMITQKFAKLQFEFGDLENGKTILEQMLKVHSKRADIWGVYGDLLLKYGDGEDARRVLLRGIEGCSKSRGRLHLMKRMIHLEERIGDEQSAQEWRTKVENEKTKMPSGAQVKED</sequence>
<dbReference type="PANTHER" id="PTHR23270:SF10">
    <property type="entry name" value="PROTEIN RRP5 HOMOLOG"/>
    <property type="match status" value="1"/>
</dbReference>
<feature type="region of interest" description="Disordered" evidence="2">
    <location>
        <begin position="1417"/>
        <end position="1441"/>
    </location>
</feature>
<dbReference type="InterPro" id="IPR003029">
    <property type="entry name" value="S1_domain"/>
</dbReference>
<dbReference type="Gene3D" id="1.25.40.10">
    <property type="entry name" value="Tetratricopeptide repeat domain"/>
    <property type="match status" value="2"/>
</dbReference>
<dbReference type="Gene3D" id="2.40.50.140">
    <property type="entry name" value="Nucleic acid-binding proteins"/>
    <property type="match status" value="4"/>
</dbReference>
<dbReference type="InterPro" id="IPR011990">
    <property type="entry name" value="TPR-like_helical_dom_sf"/>
</dbReference>
<feature type="compositionally biased region" description="Basic and acidic residues" evidence="2">
    <location>
        <begin position="1421"/>
        <end position="1431"/>
    </location>
</feature>
<evidence type="ECO:0000256" key="2">
    <source>
        <dbReference type="SAM" id="MobiDB-lite"/>
    </source>
</evidence>
<dbReference type="InterPro" id="IPR012340">
    <property type="entry name" value="NA-bd_OB-fold"/>
</dbReference>
<evidence type="ECO:0000313" key="4">
    <source>
        <dbReference type="EMBL" id="CAG5110236.1"/>
    </source>
</evidence>
<feature type="region of interest" description="Disordered" evidence="2">
    <location>
        <begin position="1125"/>
        <end position="1168"/>
    </location>
</feature>
<feature type="domain" description="S1 motif" evidence="3">
    <location>
        <begin position="348"/>
        <end position="418"/>
    </location>
</feature>
<dbReference type="EMBL" id="OU015567">
    <property type="protein sequence ID" value="CAG5110236.1"/>
    <property type="molecule type" value="Genomic_DNA"/>
</dbReference>
<dbReference type="SMART" id="SM00316">
    <property type="entry name" value="S1"/>
    <property type="match status" value="7"/>
</dbReference>
<feature type="repeat" description="TPR" evidence="1">
    <location>
        <begin position="1292"/>
        <end position="1325"/>
    </location>
</feature>
<feature type="compositionally biased region" description="Basic residues" evidence="2">
    <location>
        <begin position="26"/>
        <end position="36"/>
    </location>
</feature>
<accession>A0ABN7T1E9</accession>
<organism evidence="4 5">
    <name type="scientific">Oikopleura dioica</name>
    <name type="common">Tunicate</name>
    <dbReference type="NCBI Taxonomy" id="34765"/>
    <lineage>
        <taxon>Eukaryota</taxon>
        <taxon>Metazoa</taxon>
        <taxon>Chordata</taxon>
        <taxon>Tunicata</taxon>
        <taxon>Appendicularia</taxon>
        <taxon>Copelata</taxon>
        <taxon>Oikopleuridae</taxon>
        <taxon>Oikopleura</taxon>
    </lineage>
</organism>